<dbReference type="PANTHER" id="PTHR21192">
    <property type="entry name" value="NUCLEAR PROTEIN E3-3"/>
    <property type="match status" value="1"/>
</dbReference>
<evidence type="ECO:0000313" key="6">
    <source>
        <dbReference type="EnsemblMetazoa" id="G11188.2:cds"/>
    </source>
</evidence>
<dbReference type="InterPro" id="IPR034095">
    <property type="entry name" value="NDUF3"/>
</dbReference>
<dbReference type="EnsemblMetazoa" id="G11188.4">
    <property type="protein sequence ID" value="G11188.4:cds"/>
    <property type="gene ID" value="G11188"/>
</dbReference>
<evidence type="ECO:0000256" key="5">
    <source>
        <dbReference type="SAM" id="MobiDB-lite"/>
    </source>
</evidence>
<accession>A0A8W8HVX4</accession>
<comment type="subcellular location">
    <subcellularLocation>
        <location evidence="1">Mitochondrion</location>
    </subcellularLocation>
</comment>
<evidence type="ECO:0000256" key="4">
    <source>
        <dbReference type="ARBA" id="ARBA00049984"/>
    </source>
</evidence>
<feature type="compositionally biased region" description="Basic and acidic residues" evidence="5">
    <location>
        <begin position="240"/>
        <end position="305"/>
    </location>
</feature>
<dbReference type="Proteomes" id="UP000005408">
    <property type="component" value="Unassembled WGS sequence"/>
</dbReference>
<dbReference type="Pfam" id="PF04430">
    <property type="entry name" value="DUF498"/>
    <property type="match status" value="1"/>
</dbReference>
<keyword evidence="7" id="KW-1185">Reference proteome</keyword>
<dbReference type="OMA" id="IADHIMI"/>
<sequence length="305" mass="35071">MSHSRFGLLCRNVITSHMRQCARWDQTSTVNASKVTLNLLSDHIADHIMIKSFSQSGFLLHNDDIRIIGPAVFFPREVLHWNVKDFNDINEASLSLFTLLDPKVDILLIGLGHKVERLSQEAMNYLRGNKINFEILTTEKACALFNFLNGEKRQIAAAMIPPEVIDDSMILPKDTDTIKFQQTIDLFSNNVHQEFKPKEMLETPISRIKETKTNIDYIMERRRKAKEILADQQAPEDKDEVERERKERKGKMAAEKTKEELEGEKSSQSDGEQIQRDSVQDVMEALKKADREKTKPDKDSDDPKS</sequence>
<feature type="region of interest" description="Disordered" evidence="5">
    <location>
        <begin position="228"/>
        <end position="305"/>
    </location>
</feature>
<keyword evidence="3" id="KW-0496">Mitochondrion</keyword>
<dbReference type="GO" id="GO:0005743">
    <property type="term" value="C:mitochondrial inner membrane"/>
    <property type="evidence" value="ECO:0007669"/>
    <property type="project" value="TreeGrafter"/>
</dbReference>
<dbReference type="InterPro" id="IPR007523">
    <property type="entry name" value="NDUFAF3/AAMDC"/>
</dbReference>
<dbReference type="AlphaFoldDB" id="A0A8W8HVX4"/>
<proteinExistence type="inferred from homology"/>
<dbReference type="Gene3D" id="3.40.1230.10">
    <property type="entry name" value="MTH938-like"/>
    <property type="match status" value="1"/>
</dbReference>
<dbReference type="PANTHER" id="PTHR21192:SF2">
    <property type="entry name" value="NADH DEHYDROGENASE [UBIQUINONE] 1 ALPHA SUBCOMPLEX ASSEMBLY FACTOR 3"/>
    <property type="match status" value="1"/>
</dbReference>
<evidence type="ECO:0000256" key="3">
    <source>
        <dbReference type="ARBA" id="ARBA00023128"/>
    </source>
</evidence>
<evidence type="ECO:0000256" key="1">
    <source>
        <dbReference type="ARBA" id="ARBA00004173"/>
    </source>
</evidence>
<protein>
    <recommendedName>
        <fullName evidence="2">NADH dehydrogenase [ubiquinone] 1 alpha subcomplex assembly factor 3</fullName>
    </recommendedName>
</protein>
<dbReference type="EnsemblMetazoa" id="G11188.3">
    <property type="protein sequence ID" value="G11188.3:cds"/>
    <property type="gene ID" value="G11188"/>
</dbReference>
<dbReference type="EnsemblMetazoa" id="G11188.2">
    <property type="protein sequence ID" value="G11188.2:cds"/>
    <property type="gene ID" value="G11188"/>
</dbReference>
<organism evidence="6 7">
    <name type="scientific">Magallana gigas</name>
    <name type="common">Pacific oyster</name>
    <name type="synonym">Crassostrea gigas</name>
    <dbReference type="NCBI Taxonomy" id="29159"/>
    <lineage>
        <taxon>Eukaryota</taxon>
        <taxon>Metazoa</taxon>
        <taxon>Spiralia</taxon>
        <taxon>Lophotrochozoa</taxon>
        <taxon>Mollusca</taxon>
        <taxon>Bivalvia</taxon>
        <taxon>Autobranchia</taxon>
        <taxon>Pteriomorphia</taxon>
        <taxon>Ostreida</taxon>
        <taxon>Ostreoidea</taxon>
        <taxon>Ostreidae</taxon>
        <taxon>Magallana</taxon>
    </lineage>
</organism>
<comment type="similarity">
    <text evidence="4">Belongs to the NDUFAF3 family.</text>
</comment>
<dbReference type="EnsemblMetazoa" id="G11188.5">
    <property type="protein sequence ID" value="G11188.5:cds"/>
    <property type="gene ID" value="G11188"/>
</dbReference>
<dbReference type="SUPFAM" id="SSF64076">
    <property type="entry name" value="MTH938-like"/>
    <property type="match status" value="1"/>
</dbReference>
<evidence type="ECO:0000256" key="2">
    <source>
        <dbReference type="ARBA" id="ARBA00021776"/>
    </source>
</evidence>
<reference evidence="6" key="1">
    <citation type="submission" date="2022-08" db="UniProtKB">
        <authorList>
            <consortium name="EnsemblMetazoa"/>
        </authorList>
    </citation>
    <scope>IDENTIFICATION</scope>
    <source>
        <strain evidence="6">05x7-T-G4-1.051#20</strain>
    </source>
</reference>
<name>A0A8W8HVX4_MAGGI</name>
<dbReference type="GO" id="GO:0032981">
    <property type="term" value="P:mitochondrial respiratory chain complex I assembly"/>
    <property type="evidence" value="ECO:0007669"/>
    <property type="project" value="InterPro"/>
</dbReference>
<dbReference type="OrthoDB" id="20681at2759"/>
<dbReference type="InterPro" id="IPR036748">
    <property type="entry name" value="MTH938-like_sf"/>
</dbReference>
<evidence type="ECO:0000313" key="7">
    <source>
        <dbReference type="Proteomes" id="UP000005408"/>
    </source>
</evidence>
<dbReference type="CDD" id="cd05125">
    <property type="entry name" value="Mth938_2P1-like"/>
    <property type="match status" value="1"/>
</dbReference>